<dbReference type="EMBL" id="JAJTJA010000001">
    <property type="protein sequence ID" value="KAH8705523.1"/>
    <property type="molecule type" value="Genomic_DNA"/>
</dbReference>
<gene>
    <name evidence="1" type="ORF">BGW36DRAFT_456964</name>
</gene>
<dbReference type="AlphaFoldDB" id="A0AAD4Q6D2"/>
<organism evidence="1 2">
    <name type="scientific">Talaromyces proteolyticus</name>
    <dbReference type="NCBI Taxonomy" id="1131652"/>
    <lineage>
        <taxon>Eukaryota</taxon>
        <taxon>Fungi</taxon>
        <taxon>Dikarya</taxon>
        <taxon>Ascomycota</taxon>
        <taxon>Pezizomycotina</taxon>
        <taxon>Eurotiomycetes</taxon>
        <taxon>Eurotiomycetidae</taxon>
        <taxon>Eurotiales</taxon>
        <taxon>Trichocomaceae</taxon>
        <taxon>Talaromyces</taxon>
        <taxon>Talaromyces sect. Bacilispori</taxon>
    </lineage>
</organism>
<dbReference type="Proteomes" id="UP001201262">
    <property type="component" value="Unassembled WGS sequence"/>
</dbReference>
<evidence type="ECO:0000313" key="1">
    <source>
        <dbReference type="EMBL" id="KAH8705523.1"/>
    </source>
</evidence>
<keyword evidence="2" id="KW-1185">Reference proteome</keyword>
<proteinExistence type="predicted"/>
<protein>
    <submittedName>
        <fullName evidence="1">Uncharacterized protein</fullName>
    </submittedName>
</protein>
<sequence>MSALEEEYPTQADLNHSSREHRTKAWEHLLVGKTILFPDVPVYPDVPVAENKYRTYIDSSILPENCRVIGVGYLELLDYDTDRLTIEVDGSEVVIEVSFR</sequence>
<dbReference type="GeneID" id="70252234"/>
<comment type="caution">
    <text evidence="1">The sequence shown here is derived from an EMBL/GenBank/DDBJ whole genome shotgun (WGS) entry which is preliminary data.</text>
</comment>
<evidence type="ECO:0000313" key="2">
    <source>
        <dbReference type="Proteomes" id="UP001201262"/>
    </source>
</evidence>
<reference evidence="1" key="1">
    <citation type="submission" date="2021-12" db="EMBL/GenBank/DDBJ databases">
        <title>Convergent genome expansion in fungi linked to evolution of root-endophyte symbiosis.</title>
        <authorList>
            <consortium name="DOE Joint Genome Institute"/>
            <person name="Ke Y.-H."/>
            <person name="Bonito G."/>
            <person name="Liao H.-L."/>
            <person name="Looney B."/>
            <person name="Rojas-Flechas A."/>
            <person name="Nash J."/>
            <person name="Hameed K."/>
            <person name="Schadt C."/>
            <person name="Martin F."/>
            <person name="Crous P.W."/>
            <person name="Miettinen O."/>
            <person name="Magnuson J.K."/>
            <person name="Labbe J."/>
            <person name="Jacobson D."/>
            <person name="Doktycz M.J."/>
            <person name="Veneault-Fourrey C."/>
            <person name="Kuo A."/>
            <person name="Mondo S."/>
            <person name="Calhoun S."/>
            <person name="Riley R."/>
            <person name="Ohm R."/>
            <person name="LaButti K."/>
            <person name="Andreopoulos B."/>
            <person name="Pangilinan J."/>
            <person name="Nolan M."/>
            <person name="Tritt A."/>
            <person name="Clum A."/>
            <person name="Lipzen A."/>
            <person name="Daum C."/>
            <person name="Barry K."/>
            <person name="Grigoriev I.V."/>
            <person name="Vilgalys R."/>
        </authorList>
    </citation>
    <scope>NUCLEOTIDE SEQUENCE</scope>
    <source>
        <strain evidence="1">PMI_201</strain>
    </source>
</reference>
<name>A0AAD4Q6D2_9EURO</name>
<dbReference type="RefSeq" id="XP_046078144.1">
    <property type="nucleotide sequence ID" value="XM_046221947.1"/>
</dbReference>
<accession>A0AAD4Q6D2</accession>